<dbReference type="STRING" id="29760.F6HHD9"/>
<dbReference type="PaxDb" id="29760-VIT_06s0080g00820.t01"/>
<gene>
    <name evidence="1" type="ordered locus">VIT_06s0080g00820</name>
</gene>
<dbReference type="InParanoid" id="F6HHD9"/>
<dbReference type="EMBL" id="FN595757">
    <property type="protein sequence ID" value="CCB51635.1"/>
    <property type="molecule type" value="Genomic_DNA"/>
</dbReference>
<protein>
    <submittedName>
        <fullName evidence="1">Uncharacterized protein</fullName>
    </submittedName>
</protein>
<name>F6HHD9_VITVI</name>
<proteinExistence type="predicted"/>
<keyword evidence="2" id="KW-1185">Reference proteome</keyword>
<evidence type="ECO:0000313" key="2">
    <source>
        <dbReference type="Proteomes" id="UP000009183"/>
    </source>
</evidence>
<dbReference type="Proteomes" id="UP000009183">
    <property type="component" value="Chromosome 6"/>
</dbReference>
<dbReference type="HOGENOM" id="CLU_3352126_0_0_1"/>
<reference evidence="2" key="1">
    <citation type="journal article" date="2007" name="Nature">
        <title>The grapevine genome sequence suggests ancestral hexaploidization in major angiosperm phyla.</title>
        <authorList>
            <consortium name="The French-Italian Public Consortium for Grapevine Genome Characterization."/>
            <person name="Jaillon O."/>
            <person name="Aury J.-M."/>
            <person name="Noel B."/>
            <person name="Policriti A."/>
            <person name="Clepet C."/>
            <person name="Casagrande A."/>
            <person name="Choisne N."/>
            <person name="Aubourg S."/>
            <person name="Vitulo N."/>
            <person name="Jubin C."/>
            <person name="Vezzi A."/>
            <person name="Legeai F."/>
            <person name="Hugueney P."/>
            <person name="Dasilva C."/>
            <person name="Horner D."/>
            <person name="Mica E."/>
            <person name="Jublot D."/>
            <person name="Poulain J."/>
            <person name="Bruyere C."/>
            <person name="Billault A."/>
            <person name="Segurens B."/>
            <person name="Gouyvenoux M."/>
            <person name="Ugarte E."/>
            <person name="Cattonaro F."/>
            <person name="Anthouard V."/>
            <person name="Vico V."/>
            <person name="Del Fabbro C."/>
            <person name="Alaux M."/>
            <person name="Di Gaspero G."/>
            <person name="Dumas V."/>
            <person name="Felice N."/>
            <person name="Paillard S."/>
            <person name="Juman I."/>
            <person name="Moroldo M."/>
            <person name="Scalabrin S."/>
            <person name="Canaguier A."/>
            <person name="Le Clainche I."/>
            <person name="Malacrida G."/>
            <person name="Durand E."/>
            <person name="Pesole G."/>
            <person name="Laucou V."/>
            <person name="Chatelet P."/>
            <person name="Merdinoglu D."/>
            <person name="Delledonne M."/>
            <person name="Pezzotti M."/>
            <person name="Lecharny A."/>
            <person name="Scarpelli C."/>
            <person name="Artiguenave F."/>
            <person name="Pe M.E."/>
            <person name="Valle G."/>
            <person name="Morgante M."/>
            <person name="Caboche M."/>
            <person name="Adam-Blondon A.-F."/>
            <person name="Weissenbach J."/>
            <person name="Quetier F."/>
            <person name="Wincker P."/>
        </authorList>
    </citation>
    <scope>NUCLEOTIDE SEQUENCE [LARGE SCALE GENOMIC DNA]</scope>
    <source>
        <strain evidence="2">cv. Pinot noir / PN40024</strain>
    </source>
</reference>
<sequence length="37" mass="4313">MRFSMLFTVKLRIMIACNVFGCDIHLDKALVLAWRLS</sequence>
<accession>F6HHD9</accession>
<evidence type="ECO:0000313" key="1">
    <source>
        <dbReference type="EMBL" id="CCB51635.1"/>
    </source>
</evidence>
<dbReference type="AlphaFoldDB" id="F6HHD9"/>
<organism evidence="1 2">
    <name type="scientific">Vitis vinifera</name>
    <name type="common">Grape</name>
    <dbReference type="NCBI Taxonomy" id="29760"/>
    <lineage>
        <taxon>Eukaryota</taxon>
        <taxon>Viridiplantae</taxon>
        <taxon>Streptophyta</taxon>
        <taxon>Embryophyta</taxon>
        <taxon>Tracheophyta</taxon>
        <taxon>Spermatophyta</taxon>
        <taxon>Magnoliopsida</taxon>
        <taxon>eudicotyledons</taxon>
        <taxon>Gunneridae</taxon>
        <taxon>Pentapetalae</taxon>
        <taxon>rosids</taxon>
        <taxon>Vitales</taxon>
        <taxon>Vitaceae</taxon>
        <taxon>Viteae</taxon>
        <taxon>Vitis</taxon>
    </lineage>
</organism>